<dbReference type="PROSITE" id="PS51186">
    <property type="entry name" value="GNAT"/>
    <property type="match status" value="1"/>
</dbReference>
<proteinExistence type="predicted"/>
<dbReference type="InterPro" id="IPR041496">
    <property type="entry name" value="YitH/HolE_GNAT"/>
</dbReference>
<evidence type="ECO:0000313" key="3">
    <source>
        <dbReference type="EMBL" id="CBJ93172.1"/>
    </source>
</evidence>
<gene>
    <name evidence="3" type="ORF">VIBNI_0145</name>
</gene>
<dbReference type="RefSeq" id="WP_013610304.1">
    <property type="nucleotide sequence ID" value="NC_015156.1"/>
</dbReference>
<dbReference type="InterPro" id="IPR016181">
    <property type="entry name" value="Acyl_CoA_acyltransferase"/>
</dbReference>
<dbReference type="Gene3D" id="3.40.630.90">
    <property type="match status" value="1"/>
</dbReference>
<keyword evidence="3" id="KW-0614">Plasmid</keyword>
<protein>
    <submittedName>
        <fullName evidence="3">GCN5-related N-acetyltransferase</fullName>
    </submittedName>
</protein>
<name>A0A9P1JLA8_9VIBR</name>
<dbReference type="AlphaFoldDB" id="A0A9P1JLA8"/>
<reference evidence="3" key="1">
    <citation type="submission" date="2010-02" db="EMBL/GenBank/DDBJ databases">
        <authorList>
            <person name="Genoscope - CEA"/>
        </authorList>
    </citation>
    <scope>NUCLEOTIDE SEQUENCE</scope>
    <source>
        <plasmid evidence="3">VIBNI_pA</plasmid>
    </source>
</reference>
<dbReference type="InterPro" id="IPR052729">
    <property type="entry name" value="Acyl/Acetyltrans_Enzymes"/>
</dbReference>
<sequence length="289" mass="32022">MLSKEMSLGTYDIELAQMCSDDIDHLHELSLAVRWPHRATDWQDLIEMGEGFVARDLMGRLICSMMYFPMANNFASIGMGISSPRLQSLGAGKWLAKHIQSQLEEHDVYLFATKDSLSLCLNFGFSILQPVFHFNGIVQVNLASTQSQKVQPIRSTDHALVEQLDSAAMGVNRERIIKYLLSISKGNVIYDGAQLKAFALYRKFGRGYVIGPIVAETQEQAVTLISPILKALSGQFVRIDTYLESGYFVDYINRANLSLHETATKMVRGKSPTPSGPARTLGLASQALG</sequence>
<dbReference type="EMBL" id="FP893246">
    <property type="protein sequence ID" value="CBJ93172.1"/>
    <property type="molecule type" value="Genomic_DNA"/>
</dbReference>
<dbReference type="PANTHER" id="PTHR47237">
    <property type="entry name" value="SLL0310 PROTEIN"/>
    <property type="match status" value="1"/>
</dbReference>
<accession>A0A9P1JLA8</accession>
<dbReference type="SUPFAM" id="SSF55729">
    <property type="entry name" value="Acyl-CoA N-acyltransferases (Nat)"/>
    <property type="match status" value="1"/>
</dbReference>
<evidence type="ECO:0000259" key="2">
    <source>
        <dbReference type="PROSITE" id="PS51186"/>
    </source>
</evidence>
<dbReference type="PANTHER" id="PTHR47237:SF2">
    <property type="entry name" value="BLL4206 PROTEIN"/>
    <property type="match status" value="1"/>
</dbReference>
<evidence type="ECO:0000256" key="1">
    <source>
        <dbReference type="SAM" id="MobiDB-lite"/>
    </source>
</evidence>
<dbReference type="Pfam" id="PF18014">
    <property type="entry name" value="Acetyltransf_18"/>
    <property type="match status" value="1"/>
</dbReference>
<feature type="domain" description="N-acetyltransferase" evidence="2">
    <location>
        <begin position="13"/>
        <end position="147"/>
    </location>
</feature>
<organism evidence="3">
    <name type="scientific">Vibrio nigripulchritudo</name>
    <dbReference type="NCBI Taxonomy" id="28173"/>
    <lineage>
        <taxon>Bacteria</taxon>
        <taxon>Pseudomonadati</taxon>
        <taxon>Pseudomonadota</taxon>
        <taxon>Gammaproteobacteria</taxon>
        <taxon>Vibrionales</taxon>
        <taxon>Vibrionaceae</taxon>
        <taxon>Vibrio</taxon>
    </lineage>
</organism>
<dbReference type="InterPro" id="IPR000182">
    <property type="entry name" value="GNAT_dom"/>
</dbReference>
<geneLocation type="plasmid" evidence="3">
    <name>VIBNI_pA</name>
</geneLocation>
<dbReference type="GO" id="GO:0016747">
    <property type="term" value="F:acyltransferase activity, transferring groups other than amino-acyl groups"/>
    <property type="evidence" value="ECO:0007669"/>
    <property type="project" value="InterPro"/>
</dbReference>
<feature type="region of interest" description="Disordered" evidence="1">
    <location>
        <begin position="266"/>
        <end position="289"/>
    </location>
</feature>